<dbReference type="Pfam" id="PF23549">
    <property type="entry name" value="Zn_ribbon_GRF_2"/>
    <property type="match status" value="1"/>
</dbReference>
<reference evidence="3" key="1">
    <citation type="journal article" date="2017" name="bioRxiv">
        <title>Conservation of a gene cluster reveals novel cercosporin biosynthetic mechanisms and extends production to the genus Colletotrichum.</title>
        <authorList>
            <person name="de Jonge R."/>
            <person name="Ebert M.K."/>
            <person name="Huitt-Roehl C.R."/>
            <person name="Pal P."/>
            <person name="Suttle J.C."/>
            <person name="Spanner R.E."/>
            <person name="Neubauer J.D."/>
            <person name="Jurick W.M.II."/>
            <person name="Stott K.A."/>
            <person name="Secor G.A."/>
            <person name="Thomma B.P.H.J."/>
            <person name="Van de Peer Y."/>
            <person name="Townsend C.A."/>
            <person name="Bolton M.D."/>
        </authorList>
    </citation>
    <scope>NUCLEOTIDE SEQUENCE [LARGE SCALE GENOMIC DNA]</scope>
    <source>
        <strain evidence="3">CBS538.71</strain>
    </source>
</reference>
<evidence type="ECO:0000313" key="3">
    <source>
        <dbReference type="Proteomes" id="UP000237631"/>
    </source>
</evidence>
<protein>
    <recommendedName>
        <fullName evidence="1">GRF-like zinc ribbon domain-containing protein</fullName>
    </recommendedName>
</protein>
<gene>
    <name evidence="2" type="ORF">CBER1_06352</name>
</gene>
<organism evidence="2 3">
    <name type="scientific">Cercospora berteroae</name>
    <dbReference type="NCBI Taxonomy" id="357750"/>
    <lineage>
        <taxon>Eukaryota</taxon>
        <taxon>Fungi</taxon>
        <taxon>Dikarya</taxon>
        <taxon>Ascomycota</taxon>
        <taxon>Pezizomycotina</taxon>
        <taxon>Dothideomycetes</taxon>
        <taxon>Dothideomycetidae</taxon>
        <taxon>Mycosphaerellales</taxon>
        <taxon>Mycosphaerellaceae</taxon>
        <taxon>Cercospora</taxon>
    </lineage>
</organism>
<feature type="domain" description="GRF-like zinc ribbon" evidence="1">
    <location>
        <begin position="169"/>
        <end position="217"/>
    </location>
</feature>
<evidence type="ECO:0000259" key="1">
    <source>
        <dbReference type="Pfam" id="PF23549"/>
    </source>
</evidence>
<name>A0A2S6C957_9PEZI</name>
<dbReference type="Proteomes" id="UP000237631">
    <property type="component" value="Unassembled WGS sequence"/>
</dbReference>
<proteinExistence type="predicted"/>
<comment type="caution">
    <text evidence="2">The sequence shown here is derived from an EMBL/GenBank/DDBJ whole genome shotgun (WGS) entry which is preliminary data.</text>
</comment>
<keyword evidence="3" id="KW-1185">Reference proteome</keyword>
<accession>A0A2S6C957</accession>
<dbReference type="InterPro" id="IPR056444">
    <property type="entry name" value="Zn_ribbon_GRF_2"/>
</dbReference>
<evidence type="ECO:0000313" key="2">
    <source>
        <dbReference type="EMBL" id="PPJ56258.1"/>
    </source>
</evidence>
<dbReference type="OrthoDB" id="4469945at2759"/>
<dbReference type="AlphaFoldDB" id="A0A2S6C957"/>
<dbReference type="EMBL" id="PNEN01000521">
    <property type="protein sequence ID" value="PPJ56258.1"/>
    <property type="molecule type" value="Genomic_DNA"/>
</dbReference>
<sequence length="308" mass="34078">MERIRFKCERGLLPVILLYLSVLIREYQYTNAPQVLDLETITATQVLADQHVAVGESGISQLGDMMSGGRRAYCRREELDDASGKSLSTIDILTGLAKNEDSPIETMARGMPCTGGTTRALSTIVQTPSRAPSHFYQESKFRGAPGPTSVDEAVAAGYDSAPDFSLQEAPLCRFCSTPGVRERKPWGDPNGNPGRYFWKCGLIRPHRDSFICWDDSRGIRTTNPKCLCENPIPAPQEAYCFRSCDCGEALACLNPTGKWTCAKGQCHYLSNKLNGEEGQAAPGERFRPEIMLEDYESELPVRIKEYGC</sequence>